<organism evidence="1 2">
    <name type="scientific">Haloarcula limicola</name>
    <dbReference type="NCBI Taxonomy" id="1429915"/>
    <lineage>
        <taxon>Archaea</taxon>
        <taxon>Methanobacteriati</taxon>
        <taxon>Methanobacteriota</taxon>
        <taxon>Stenosarchaea group</taxon>
        <taxon>Halobacteria</taxon>
        <taxon>Halobacteriales</taxon>
        <taxon>Haloarculaceae</taxon>
        <taxon>Haloarcula</taxon>
    </lineage>
</organism>
<dbReference type="InterPro" id="IPR009758">
    <property type="entry name" value="DUF1326"/>
</dbReference>
<protein>
    <submittedName>
        <fullName evidence="1">DUF1326 domain-containing protein</fullName>
    </submittedName>
</protein>
<dbReference type="AlphaFoldDB" id="A0A8J8C2H1"/>
<dbReference type="Pfam" id="PF07040">
    <property type="entry name" value="DUF1326"/>
    <property type="match status" value="1"/>
</dbReference>
<sequence>MRVTMTQQWTISGDYVEACNCEVACQCVWLEPPDDDVCTVSLAWHIREGNYGDVDLSDLSVGMLISTEEGVMFDSETEWDVVLMIDETADDDQREAIEDIYFGRAGGIWEPVADTHVRSAETATVPIEFSRDGDEYAVEIGDAVTMEAHGAVGFNDEVGTISPHPLTKSTKVQTGKSTTATVSYGDGEFEWDVSGNNAYLGDFELANS</sequence>
<gene>
    <name evidence="1" type="ORF">KTS45_02620</name>
</gene>
<accession>A0A8J8C2H1</accession>
<dbReference type="Proteomes" id="UP000766550">
    <property type="component" value="Unassembled WGS sequence"/>
</dbReference>
<keyword evidence="2" id="KW-1185">Reference proteome</keyword>
<dbReference type="OrthoDB" id="6311at2157"/>
<evidence type="ECO:0000313" key="1">
    <source>
        <dbReference type="EMBL" id="MBV0923082.1"/>
    </source>
</evidence>
<evidence type="ECO:0000313" key="2">
    <source>
        <dbReference type="Proteomes" id="UP000766550"/>
    </source>
</evidence>
<name>A0A8J8C2H1_9EURY</name>
<reference evidence="1 2" key="1">
    <citation type="submission" date="2021-06" db="EMBL/GenBank/DDBJ databases">
        <title>New haloarchaea isolates fom saline soil.</title>
        <authorList>
            <person name="Duran-Viseras A."/>
            <person name="Sanchez-Porro C.S."/>
            <person name="Ventosa A."/>
        </authorList>
    </citation>
    <scope>NUCLEOTIDE SEQUENCE [LARGE SCALE GENOMIC DNA]</scope>
    <source>
        <strain evidence="1 2">JCM 183640</strain>
    </source>
</reference>
<proteinExistence type="predicted"/>
<dbReference type="EMBL" id="JAHQXF010000001">
    <property type="protein sequence ID" value="MBV0923082.1"/>
    <property type="molecule type" value="Genomic_DNA"/>
</dbReference>
<comment type="caution">
    <text evidence="1">The sequence shown here is derived from an EMBL/GenBank/DDBJ whole genome shotgun (WGS) entry which is preliminary data.</text>
</comment>